<dbReference type="EnsemblFungi" id="EJT79451">
    <property type="protein sequence ID" value="EJT79451"/>
    <property type="gene ID" value="GGTG_04535"/>
</dbReference>
<reference evidence="5" key="1">
    <citation type="submission" date="2010-07" db="EMBL/GenBank/DDBJ databases">
        <title>The genome sequence of Gaeumannomyces graminis var. tritici strain R3-111a-1.</title>
        <authorList>
            <consortium name="The Broad Institute Genome Sequencing Platform"/>
            <person name="Ma L.-J."/>
            <person name="Dead R."/>
            <person name="Young S."/>
            <person name="Zeng Q."/>
            <person name="Koehrsen M."/>
            <person name="Alvarado L."/>
            <person name="Berlin A."/>
            <person name="Chapman S.B."/>
            <person name="Chen Z."/>
            <person name="Freedman E."/>
            <person name="Gellesch M."/>
            <person name="Goldberg J."/>
            <person name="Griggs A."/>
            <person name="Gujja S."/>
            <person name="Heilman E.R."/>
            <person name="Heiman D."/>
            <person name="Hepburn T."/>
            <person name="Howarth C."/>
            <person name="Jen D."/>
            <person name="Larson L."/>
            <person name="Mehta T."/>
            <person name="Neiman D."/>
            <person name="Pearson M."/>
            <person name="Roberts A."/>
            <person name="Saif S."/>
            <person name="Shea T."/>
            <person name="Shenoy N."/>
            <person name="Sisk P."/>
            <person name="Stolte C."/>
            <person name="Sykes S."/>
            <person name="Walk T."/>
            <person name="White J."/>
            <person name="Yandava C."/>
            <person name="Haas B."/>
            <person name="Nusbaum C."/>
            <person name="Birren B."/>
        </authorList>
    </citation>
    <scope>NUCLEOTIDE SEQUENCE [LARGE SCALE GENOMIC DNA]</scope>
    <source>
        <strain evidence="5">R3-111a-1</strain>
    </source>
</reference>
<gene>
    <name evidence="4" type="primary">20344993</name>
    <name evidence="3" type="ORF">GGTG_04535</name>
</gene>
<dbReference type="SUPFAM" id="SSF53335">
    <property type="entry name" value="S-adenosyl-L-methionine-dependent methyltransferases"/>
    <property type="match status" value="1"/>
</dbReference>
<evidence type="ECO:0000259" key="2">
    <source>
        <dbReference type="Pfam" id="PF13847"/>
    </source>
</evidence>
<dbReference type="Gene3D" id="3.40.50.150">
    <property type="entry name" value="Vaccinia Virus protein VP39"/>
    <property type="match status" value="1"/>
</dbReference>
<dbReference type="InterPro" id="IPR029063">
    <property type="entry name" value="SAM-dependent_MTases_sf"/>
</dbReference>
<dbReference type="InterPro" id="IPR025714">
    <property type="entry name" value="Methyltranfer_dom"/>
</dbReference>
<accession>J3NTD6</accession>
<dbReference type="HOGENOM" id="CLU_857999_0_0_1"/>
<evidence type="ECO:0000313" key="5">
    <source>
        <dbReference type="Proteomes" id="UP000006039"/>
    </source>
</evidence>
<dbReference type="InterPro" id="IPR052895">
    <property type="entry name" value="HetReg/Transcr_Mod"/>
</dbReference>
<dbReference type="RefSeq" id="XP_009220596.1">
    <property type="nucleotide sequence ID" value="XM_009222332.1"/>
</dbReference>
<dbReference type="eggNOG" id="ENOG502SNPI">
    <property type="taxonomic scope" value="Eukaryota"/>
</dbReference>
<keyword evidence="5" id="KW-1185">Reference proteome</keyword>
<dbReference type="Pfam" id="PF06985">
    <property type="entry name" value="HET"/>
    <property type="match status" value="1"/>
</dbReference>
<feature type="domain" description="Methyltransferase" evidence="2">
    <location>
        <begin position="214"/>
        <end position="295"/>
    </location>
</feature>
<evidence type="ECO:0000259" key="1">
    <source>
        <dbReference type="Pfam" id="PF06985"/>
    </source>
</evidence>
<evidence type="ECO:0000313" key="3">
    <source>
        <dbReference type="EMBL" id="EJT79451.1"/>
    </source>
</evidence>
<reference evidence="3" key="3">
    <citation type="submission" date="2010-09" db="EMBL/GenBank/DDBJ databases">
        <title>Annotation of Gaeumannomyces graminis var. tritici R3-111a-1.</title>
        <authorList>
            <consortium name="The Broad Institute Genome Sequencing Platform"/>
            <person name="Ma L.-J."/>
            <person name="Dead R."/>
            <person name="Young S.K."/>
            <person name="Zeng Q."/>
            <person name="Gargeya S."/>
            <person name="Fitzgerald M."/>
            <person name="Haas B."/>
            <person name="Abouelleil A."/>
            <person name="Alvarado L."/>
            <person name="Arachchi H.M."/>
            <person name="Berlin A."/>
            <person name="Brown A."/>
            <person name="Chapman S.B."/>
            <person name="Chen Z."/>
            <person name="Dunbar C."/>
            <person name="Freedman E."/>
            <person name="Gearin G."/>
            <person name="Gellesch M."/>
            <person name="Goldberg J."/>
            <person name="Griggs A."/>
            <person name="Gujja S."/>
            <person name="Heiman D."/>
            <person name="Howarth C."/>
            <person name="Larson L."/>
            <person name="Lui A."/>
            <person name="MacDonald P.J.P."/>
            <person name="Mehta T."/>
            <person name="Montmayeur A."/>
            <person name="Murphy C."/>
            <person name="Neiman D."/>
            <person name="Pearson M."/>
            <person name="Priest M."/>
            <person name="Roberts A."/>
            <person name="Saif S."/>
            <person name="Shea T."/>
            <person name="Shenoy N."/>
            <person name="Sisk P."/>
            <person name="Stolte C."/>
            <person name="Sykes S."/>
            <person name="Yandava C."/>
            <person name="Wortman J."/>
            <person name="Nusbaum C."/>
            <person name="Birren B."/>
        </authorList>
    </citation>
    <scope>NUCLEOTIDE SEQUENCE</scope>
    <source>
        <strain evidence="3">R3-111a-1</strain>
    </source>
</reference>
<reference evidence="3" key="2">
    <citation type="submission" date="2010-07" db="EMBL/GenBank/DDBJ databases">
        <authorList>
            <consortium name="The Broad Institute Genome Sequencing Platform"/>
            <consortium name="Broad Institute Genome Sequencing Center for Infectious Disease"/>
            <person name="Ma L.-J."/>
            <person name="Dead R."/>
            <person name="Young S."/>
            <person name="Zeng Q."/>
            <person name="Koehrsen M."/>
            <person name="Alvarado L."/>
            <person name="Berlin A."/>
            <person name="Chapman S.B."/>
            <person name="Chen Z."/>
            <person name="Freedman E."/>
            <person name="Gellesch M."/>
            <person name="Goldberg J."/>
            <person name="Griggs A."/>
            <person name="Gujja S."/>
            <person name="Heilman E.R."/>
            <person name="Heiman D."/>
            <person name="Hepburn T."/>
            <person name="Howarth C."/>
            <person name="Jen D."/>
            <person name="Larson L."/>
            <person name="Mehta T."/>
            <person name="Neiman D."/>
            <person name="Pearson M."/>
            <person name="Roberts A."/>
            <person name="Saif S."/>
            <person name="Shea T."/>
            <person name="Shenoy N."/>
            <person name="Sisk P."/>
            <person name="Stolte C."/>
            <person name="Sykes S."/>
            <person name="Walk T."/>
            <person name="White J."/>
            <person name="Yandava C."/>
            <person name="Haas B."/>
            <person name="Nusbaum C."/>
            <person name="Birren B."/>
        </authorList>
    </citation>
    <scope>NUCLEOTIDE SEQUENCE</scope>
    <source>
        <strain evidence="3">R3-111a-1</strain>
    </source>
</reference>
<reference evidence="4" key="5">
    <citation type="submission" date="2018-04" db="UniProtKB">
        <authorList>
            <consortium name="EnsemblFungi"/>
        </authorList>
    </citation>
    <scope>IDENTIFICATION</scope>
    <source>
        <strain evidence="4">R3-111a-1</strain>
    </source>
</reference>
<evidence type="ECO:0000313" key="4">
    <source>
        <dbReference type="EnsemblFungi" id="EJT79451"/>
    </source>
</evidence>
<dbReference type="PANTHER" id="PTHR24148:SF73">
    <property type="entry name" value="HET DOMAIN PROTEIN (AFU_ORTHOLOGUE AFUA_8G01020)"/>
    <property type="match status" value="1"/>
</dbReference>
<dbReference type="EMBL" id="GL385396">
    <property type="protein sequence ID" value="EJT79451.1"/>
    <property type="molecule type" value="Genomic_DNA"/>
</dbReference>
<dbReference type="VEuPathDB" id="FungiDB:GGTG_04535"/>
<evidence type="ECO:0008006" key="6">
    <source>
        <dbReference type="Google" id="ProtNLM"/>
    </source>
</evidence>
<proteinExistence type="predicted"/>
<protein>
    <recommendedName>
        <fullName evidence="6">Heterokaryon incompatibility domain-containing protein</fullName>
    </recommendedName>
</protein>
<dbReference type="OrthoDB" id="2157530at2759"/>
<dbReference type="Pfam" id="PF13847">
    <property type="entry name" value="Methyltransf_31"/>
    <property type="match status" value="1"/>
</dbReference>
<feature type="domain" description="Heterokaryon incompatibility" evidence="1">
    <location>
        <begin position="46"/>
        <end position="193"/>
    </location>
</feature>
<reference evidence="4" key="4">
    <citation type="journal article" date="2015" name="G3 (Bethesda)">
        <title>Genome sequences of three phytopathogenic species of the Magnaporthaceae family of fungi.</title>
        <authorList>
            <person name="Okagaki L.H."/>
            <person name="Nunes C.C."/>
            <person name="Sailsbery J."/>
            <person name="Clay B."/>
            <person name="Brown D."/>
            <person name="John T."/>
            <person name="Oh Y."/>
            <person name="Young N."/>
            <person name="Fitzgerald M."/>
            <person name="Haas B.J."/>
            <person name="Zeng Q."/>
            <person name="Young S."/>
            <person name="Adiconis X."/>
            <person name="Fan L."/>
            <person name="Levin J.Z."/>
            <person name="Mitchell T.K."/>
            <person name="Okubara P.A."/>
            <person name="Farman M.L."/>
            <person name="Kohn L.M."/>
            <person name="Birren B."/>
            <person name="Ma L.-J."/>
            <person name="Dean R.A."/>
        </authorList>
    </citation>
    <scope>NUCLEOTIDE SEQUENCE</scope>
    <source>
        <strain evidence="4">R3-111a-1</strain>
    </source>
</reference>
<organism evidence="3">
    <name type="scientific">Gaeumannomyces tritici (strain R3-111a-1)</name>
    <name type="common">Wheat and barley take-all root rot fungus</name>
    <name type="synonym">Gaeumannomyces graminis var. tritici</name>
    <dbReference type="NCBI Taxonomy" id="644352"/>
    <lineage>
        <taxon>Eukaryota</taxon>
        <taxon>Fungi</taxon>
        <taxon>Dikarya</taxon>
        <taxon>Ascomycota</taxon>
        <taxon>Pezizomycotina</taxon>
        <taxon>Sordariomycetes</taxon>
        <taxon>Sordariomycetidae</taxon>
        <taxon>Magnaporthales</taxon>
        <taxon>Magnaporthaceae</taxon>
        <taxon>Gaeumannomyces</taxon>
    </lineage>
</organism>
<dbReference type="PANTHER" id="PTHR24148">
    <property type="entry name" value="ANKYRIN REPEAT DOMAIN-CONTAINING PROTEIN 39 HOMOLOG-RELATED"/>
    <property type="match status" value="1"/>
</dbReference>
<dbReference type="Proteomes" id="UP000006039">
    <property type="component" value="Unassembled WGS sequence"/>
</dbReference>
<dbReference type="AlphaFoldDB" id="J3NTD6"/>
<dbReference type="InterPro" id="IPR010730">
    <property type="entry name" value="HET"/>
</dbReference>
<name>J3NTD6_GAET3</name>
<dbReference type="GeneID" id="20344993"/>
<sequence>MATLTYQYRPIKGDTQKGILRIYPATANAPLVGELVHGNFDDQPTYDALSYTWGNLDMCERIVLHEGREQLELPITANLNAALKRMRARFPQESTLIWADGMCVNQADLQERGQQVQLMGRIYTQCQQGLIYLGEEADGSELIPDFLPALVAPDDAGGLAGAEDLPPSSNPGCRALTMLYRRPWFRRIWFIQESALPADVRIICGGWKMSCSMRNKAKSGFSSIQFTEAEITYIPLEDCTAGAIISNCVVNLVPEAEKQPAFDEMARLLKPGGRVAISNVLARKPLPENLRQSAPTQTVRYGIDHRSIRSIVPADRRREHENIR</sequence>